<organism evidence="1 2">
    <name type="scientific">Lentinula aff. lateritia</name>
    <dbReference type="NCBI Taxonomy" id="2804960"/>
    <lineage>
        <taxon>Eukaryota</taxon>
        <taxon>Fungi</taxon>
        <taxon>Dikarya</taxon>
        <taxon>Basidiomycota</taxon>
        <taxon>Agaricomycotina</taxon>
        <taxon>Agaricomycetes</taxon>
        <taxon>Agaricomycetidae</taxon>
        <taxon>Agaricales</taxon>
        <taxon>Marasmiineae</taxon>
        <taxon>Omphalotaceae</taxon>
        <taxon>Lentinula</taxon>
    </lineage>
</organism>
<proteinExistence type="predicted"/>
<comment type="caution">
    <text evidence="1">The sequence shown here is derived from an EMBL/GenBank/DDBJ whole genome shotgun (WGS) entry which is preliminary data.</text>
</comment>
<protein>
    <submittedName>
        <fullName evidence="1">Uncharacterized protein</fullName>
    </submittedName>
</protein>
<reference evidence="1" key="1">
    <citation type="submission" date="2022-09" db="EMBL/GenBank/DDBJ databases">
        <title>A Global Phylogenomic Analysis of the Shiitake Genus Lentinula.</title>
        <authorList>
            <consortium name="DOE Joint Genome Institute"/>
            <person name="Sierra-Patev S."/>
            <person name="Min B."/>
            <person name="Naranjo-Ortiz M."/>
            <person name="Looney B."/>
            <person name="Konkel Z."/>
            <person name="Slot J.C."/>
            <person name="Sakamoto Y."/>
            <person name="Steenwyk J.L."/>
            <person name="Rokas A."/>
            <person name="Carro J."/>
            <person name="Camarero S."/>
            <person name="Ferreira P."/>
            <person name="Molpeceres G."/>
            <person name="Ruiz-Duenas F.J."/>
            <person name="Serrano A."/>
            <person name="Henrissat B."/>
            <person name="Drula E."/>
            <person name="Hughes K.W."/>
            <person name="Mata J.L."/>
            <person name="Ishikawa N.K."/>
            <person name="Vargas-Isla R."/>
            <person name="Ushijima S."/>
            <person name="Smith C.A."/>
            <person name="Ahrendt S."/>
            <person name="Andreopoulos W."/>
            <person name="He G."/>
            <person name="Labutti K."/>
            <person name="Lipzen A."/>
            <person name="Ng V."/>
            <person name="Riley R."/>
            <person name="Sandor L."/>
            <person name="Barry K."/>
            <person name="Martinez A.T."/>
            <person name="Xiao Y."/>
            <person name="Gibbons J.G."/>
            <person name="Terashima K."/>
            <person name="Grigoriev I.V."/>
            <person name="Hibbett D.S."/>
        </authorList>
    </citation>
    <scope>NUCLEOTIDE SEQUENCE</scope>
    <source>
        <strain evidence="1">TMI1499</strain>
    </source>
</reference>
<evidence type="ECO:0000313" key="1">
    <source>
        <dbReference type="EMBL" id="KAJ3806583.1"/>
    </source>
</evidence>
<dbReference type="EMBL" id="MU795405">
    <property type="protein sequence ID" value="KAJ3806583.1"/>
    <property type="molecule type" value="Genomic_DNA"/>
</dbReference>
<keyword evidence="2" id="KW-1185">Reference proteome</keyword>
<name>A0ACC1TPS4_9AGAR</name>
<gene>
    <name evidence="1" type="ORF">F5876DRAFT_68833</name>
</gene>
<sequence>MAEPVHHTPSDGDVHIVRYLLQTLLPLELVDVIIEDAEYWPCVHVERSEPILVDAKRSISRGLKMASCYLVSSPVPEALDSAGQSLGQSRVRRVDLKVQGHDQGWATHPGPWSWFEVTIIKALRESNLVWLPAALNGPVDPASVMAGSNFDQIFEGFTRWHIAANAIATQVKQDHSVVWTKQEAQVPVNVQGMRGREGLGHELVRALQPGDRIAILALAECHPLIATTHIPHTGICYPYSPSPHNQMPRSVHHTPSEGDVRIVRDLLRTLLPLELVDVIIADAEYWLCIHVERSKQIRVDARIALGQGFKLAWCYLVSTPIPETLSSVRQGLGQRRVRKVQLKVQATNLSPSSWYEATIIKASRQPGLLWLPAALRGPVDPASHLARPHFDQVFKGFTRWHIASNELGNRTKQDHSVVWTEEEVQGPRDAGSIKGREGFGHELVRALQPGDRIAILALAQQWGWENHVYSASITIQYSV</sequence>
<evidence type="ECO:0000313" key="2">
    <source>
        <dbReference type="Proteomes" id="UP001163835"/>
    </source>
</evidence>
<dbReference type="Proteomes" id="UP001163835">
    <property type="component" value="Unassembled WGS sequence"/>
</dbReference>
<accession>A0ACC1TPS4</accession>